<sequence>MGHEAQNIFLRKPHLLPPFDAHAHTHALKLVCTKMQLLHTPSSSTLPFHFSNSQPRGRHERPALVSFRDIAWSSITTKAASVQASASAVSSQTAEIDVLKSLSQIIDPDFGTDIVSCGFVKDLNVNKALGEVSFRLELTTPACPVKDMFEQKANEVVTALPWVKRVSVTMSARPAKPVYAGNLPENLQTISNIIAVSSCKGGVGKSTVAVNLAYTLAGMGARVGIFDADVYGPSLPTMVSPENRLLEMNPEKRTIIPTEYLGIKLISFGFAGQGRAVMRGPMVSGVINQLLTTTEWGELDYLVIDMPPGTGDIQLTLCQVIPLTAAVIVTTPQKLAFIDVAKGVRMFSKLKVPCVAVVENMCHFDADGKRYYPFGRGSGSQVVEQFGIPHLFELPIRPTLSASGDSGVPEVVADPQGEIASTFQELGICVVQQCAKICQQVSTAVAYDKGMKAIRVKVPDSDEEFYLHPATVRRNDRSAKSVDEWTGEQKLQYADVPEDIEPEEIRPMGNYAVSITWADGFSQIAPYDQLQTMERLIDVPTLI</sequence>
<keyword evidence="4" id="KW-0934">Plastid</keyword>
<reference evidence="16" key="1">
    <citation type="submission" date="2024-07" db="EMBL/GenBank/DDBJ databases">
        <title>Two chromosome-level genome assemblies of Korean endemic species Abeliophyllum distichum and Forsythia ovata (Oleaceae).</title>
        <authorList>
            <person name="Jang H."/>
        </authorList>
    </citation>
    <scope>NUCLEOTIDE SEQUENCE [LARGE SCALE GENOMIC DNA]</scope>
</reference>
<dbReference type="SUPFAM" id="SSF117916">
    <property type="entry name" value="Fe-S cluster assembly (FSCA) domain-like"/>
    <property type="match status" value="1"/>
</dbReference>
<evidence type="ECO:0000256" key="9">
    <source>
        <dbReference type="ARBA" id="ARBA00023004"/>
    </source>
</evidence>
<evidence type="ECO:0000313" key="15">
    <source>
        <dbReference type="EMBL" id="KAL2534218.1"/>
    </source>
</evidence>
<dbReference type="GO" id="GO:0005524">
    <property type="term" value="F:ATP binding"/>
    <property type="evidence" value="ECO:0007669"/>
    <property type="project" value="UniProtKB-KW"/>
</dbReference>
<keyword evidence="7" id="KW-0067">ATP-binding</keyword>
<keyword evidence="9" id="KW-0408">Iron</keyword>
<accession>A0ABD1VBH5</accession>
<dbReference type="FunFam" id="3.40.50.300:FF:000704">
    <property type="entry name" value="fe-S cluster assembly factor HCF101, chloroplastic"/>
    <property type="match status" value="1"/>
</dbReference>
<comment type="similarity">
    <text evidence="11">Belongs to the Mrp/NBP35 ATP-binding proteins family.</text>
</comment>
<feature type="domain" description="Gamma-butyrobetaine hydroxylase-like N-terminal" evidence="14">
    <location>
        <begin position="458"/>
        <end position="523"/>
    </location>
</feature>
<dbReference type="AlphaFoldDB" id="A0ABD1VBH5"/>
<dbReference type="GO" id="GO:0046872">
    <property type="term" value="F:metal ion binding"/>
    <property type="evidence" value="ECO:0007669"/>
    <property type="project" value="UniProtKB-KW"/>
</dbReference>
<keyword evidence="16" id="KW-1185">Reference proteome</keyword>
<evidence type="ECO:0000256" key="10">
    <source>
        <dbReference type="ARBA" id="ARBA00023014"/>
    </source>
</evidence>
<keyword evidence="3" id="KW-0150">Chloroplast</keyword>
<evidence type="ECO:0000256" key="2">
    <source>
        <dbReference type="ARBA" id="ARBA00004470"/>
    </source>
</evidence>
<dbReference type="InterPro" id="IPR033756">
    <property type="entry name" value="YlxH/NBP35"/>
</dbReference>
<evidence type="ECO:0000256" key="3">
    <source>
        <dbReference type="ARBA" id="ARBA00022528"/>
    </source>
</evidence>
<keyword evidence="8" id="KW-0809">Transit peptide</keyword>
<dbReference type="PROSITE" id="PS01215">
    <property type="entry name" value="MRP"/>
    <property type="match status" value="1"/>
</dbReference>
<dbReference type="PANTHER" id="PTHR42961:SF2">
    <property type="entry name" value="IRON-SULFUR PROTEIN NUBPL"/>
    <property type="match status" value="1"/>
</dbReference>
<dbReference type="InterPro" id="IPR038492">
    <property type="entry name" value="GBBH-like_N_sf"/>
</dbReference>
<dbReference type="Pfam" id="PF01883">
    <property type="entry name" value="FeS_assembly_P"/>
    <property type="match status" value="1"/>
</dbReference>
<evidence type="ECO:0000313" key="16">
    <source>
        <dbReference type="Proteomes" id="UP001604336"/>
    </source>
</evidence>
<evidence type="ECO:0000256" key="7">
    <source>
        <dbReference type="ARBA" id="ARBA00022840"/>
    </source>
</evidence>
<dbReference type="GO" id="GO:0051536">
    <property type="term" value="F:iron-sulfur cluster binding"/>
    <property type="evidence" value="ECO:0007669"/>
    <property type="project" value="UniProtKB-KW"/>
</dbReference>
<comment type="subcellular location">
    <subcellularLocation>
        <location evidence="2">Plastid</location>
        <location evidence="2">Chloroplast stroma</location>
    </subcellularLocation>
</comment>
<name>A0ABD1VBH5_9LAMI</name>
<dbReference type="Gene3D" id="3.30.300.130">
    <property type="entry name" value="Fe-S cluster assembly (FSCA)"/>
    <property type="match status" value="1"/>
</dbReference>
<dbReference type="CDD" id="cd02037">
    <property type="entry name" value="Mrp_NBP35"/>
    <property type="match status" value="1"/>
</dbReference>
<dbReference type="Pfam" id="PF06155">
    <property type="entry name" value="GBBH-like_N"/>
    <property type="match status" value="1"/>
</dbReference>
<dbReference type="InterPro" id="IPR034904">
    <property type="entry name" value="FSCA_dom_sf"/>
</dbReference>
<dbReference type="InterPro" id="IPR000808">
    <property type="entry name" value="Mrp-like_CS"/>
</dbReference>
<dbReference type="GO" id="GO:0009570">
    <property type="term" value="C:chloroplast stroma"/>
    <property type="evidence" value="ECO:0007669"/>
    <property type="project" value="UniProtKB-SubCell"/>
</dbReference>
<evidence type="ECO:0000256" key="1">
    <source>
        <dbReference type="ARBA" id="ARBA00001966"/>
    </source>
</evidence>
<evidence type="ECO:0000259" key="13">
    <source>
        <dbReference type="Pfam" id="PF01883"/>
    </source>
</evidence>
<evidence type="ECO:0000256" key="8">
    <source>
        <dbReference type="ARBA" id="ARBA00022946"/>
    </source>
</evidence>
<evidence type="ECO:0000256" key="4">
    <source>
        <dbReference type="ARBA" id="ARBA00022640"/>
    </source>
</evidence>
<dbReference type="InterPro" id="IPR002744">
    <property type="entry name" value="MIP18-like"/>
</dbReference>
<dbReference type="SUPFAM" id="SSF52540">
    <property type="entry name" value="P-loop containing nucleoside triphosphate hydrolases"/>
    <property type="match status" value="1"/>
</dbReference>
<comment type="caution">
    <text evidence="15">The sequence shown here is derived from an EMBL/GenBank/DDBJ whole genome shotgun (WGS) entry which is preliminary data.</text>
</comment>
<dbReference type="InterPro" id="IPR019591">
    <property type="entry name" value="Mrp/NBP35_ATP-bd"/>
</dbReference>
<dbReference type="InterPro" id="IPR044304">
    <property type="entry name" value="NUBPL-like"/>
</dbReference>
<dbReference type="Gene3D" id="3.30.2020.30">
    <property type="match status" value="1"/>
</dbReference>
<dbReference type="FunFam" id="3.30.2020.30:FF:000001">
    <property type="entry name" value="fe-S cluster assembly factor HCF101, chloroplastic"/>
    <property type="match status" value="1"/>
</dbReference>
<dbReference type="InterPro" id="IPR027417">
    <property type="entry name" value="P-loop_NTPase"/>
</dbReference>
<feature type="domain" description="MIP18 family-like" evidence="13">
    <location>
        <begin position="97"/>
        <end position="168"/>
    </location>
</feature>
<dbReference type="EMBL" id="JBFOLK010000002">
    <property type="protein sequence ID" value="KAL2534218.1"/>
    <property type="molecule type" value="Genomic_DNA"/>
</dbReference>
<evidence type="ECO:0000256" key="5">
    <source>
        <dbReference type="ARBA" id="ARBA00022723"/>
    </source>
</evidence>
<dbReference type="Proteomes" id="UP001604336">
    <property type="component" value="Unassembled WGS sequence"/>
</dbReference>
<evidence type="ECO:0000256" key="11">
    <source>
        <dbReference type="ARBA" id="ARBA00024036"/>
    </source>
</evidence>
<evidence type="ECO:0000256" key="12">
    <source>
        <dbReference type="ARBA" id="ARBA00071960"/>
    </source>
</evidence>
<dbReference type="Pfam" id="PF10609">
    <property type="entry name" value="ParA"/>
    <property type="match status" value="1"/>
</dbReference>
<organism evidence="15 16">
    <name type="scientific">Abeliophyllum distichum</name>
    <dbReference type="NCBI Taxonomy" id="126358"/>
    <lineage>
        <taxon>Eukaryota</taxon>
        <taxon>Viridiplantae</taxon>
        <taxon>Streptophyta</taxon>
        <taxon>Embryophyta</taxon>
        <taxon>Tracheophyta</taxon>
        <taxon>Spermatophyta</taxon>
        <taxon>Magnoliopsida</taxon>
        <taxon>eudicotyledons</taxon>
        <taxon>Gunneridae</taxon>
        <taxon>Pentapetalae</taxon>
        <taxon>asterids</taxon>
        <taxon>lamiids</taxon>
        <taxon>Lamiales</taxon>
        <taxon>Oleaceae</taxon>
        <taxon>Forsythieae</taxon>
        <taxon>Abeliophyllum</taxon>
    </lineage>
</organism>
<dbReference type="Gene3D" id="3.40.50.300">
    <property type="entry name" value="P-loop containing nucleotide triphosphate hydrolases"/>
    <property type="match status" value="1"/>
</dbReference>
<comment type="cofactor">
    <cofactor evidence="1">
        <name>[4Fe-4S] cluster</name>
        <dbReference type="ChEBI" id="CHEBI:49883"/>
    </cofactor>
</comment>
<protein>
    <recommendedName>
        <fullName evidence="12">Fe-S cluster assembly factor HCF101, chloroplastic</fullName>
    </recommendedName>
</protein>
<proteinExistence type="inferred from homology"/>
<evidence type="ECO:0000259" key="14">
    <source>
        <dbReference type="Pfam" id="PF06155"/>
    </source>
</evidence>
<dbReference type="InterPro" id="IPR010376">
    <property type="entry name" value="GBBH-like_N"/>
</dbReference>
<gene>
    <name evidence="15" type="ORF">Adt_07569</name>
</gene>
<dbReference type="PANTHER" id="PTHR42961">
    <property type="entry name" value="IRON-SULFUR PROTEIN NUBPL"/>
    <property type="match status" value="1"/>
</dbReference>
<evidence type="ECO:0000256" key="6">
    <source>
        <dbReference type="ARBA" id="ARBA00022741"/>
    </source>
</evidence>
<keyword evidence="6" id="KW-0547">Nucleotide-binding</keyword>
<keyword evidence="5" id="KW-0479">Metal-binding</keyword>
<dbReference type="HAMAP" id="MF_02040">
    <property type="entry name" value="Mrp_NBP35"/>
    <property type="match status" value="1"/>
</dbReference>
<dbReference type="FunFam" id="3.30.300.130:FF:000008">
    <property type="entry name" value="Fe-S cluster assembly factor HCF101, chloroplastic"/>
    <property type="match status" value="1"/>
</dbReference>
<keyword evidence="10" id="KW-0411">Iron-sulfur</keyword>